<reference evidence="3" key="1">
    <citation type="submission" date="2024-07" db="EMBL/GenBank/DDBJ databases">
        <authorList>
            <person name="Yu S.T."/>
        </authorList>
    </citation>
    <scope>NUCLEOTIDE SEQUENCE</scope>
    <source>
        <strain evidence="3">R28</strain>
    </source>
</reference>
<protein>
    <recommendedName>
        <fullName evidence="4">DUF4190 domain-containing protein</fullName>
    </recommendedName>
</protein>
<feature type="region of interest" description="Disordered" evidence="1">
    <location>
        <begin position="1"/>
        <end position="103"/>
    </location>
</feature>
<keyword evidence="2" id="KW-0472">Membrane</keyword>
<feature type="compositionally biased region" description="Low complexity" evidence="1">
    <location>
        <begin position="161"/>
        <end position="173"/>
    </location>
</feature>
<sequence length="314" mass="30034">MSDDAQTPEAPEVSGGTGGSAAAPGGTGVPGDAAVAESGTSLEKKPKTSLDKPGAAGPSGGGPQARSEADPWAPPAVGAQAAPAAPGGPGYTLASNEPPVWAAPAVHDQRTVTSVPPVGGPAEPRDAVPSVSPWMVPSAGPGPVTPPHGSTGNPFAPPGPTSSTPMPGGAPANPFAPPSVPGPYAAHGEPVPPPPIGPDGPGRVPYGYPGGYGYPPGPGPGAGGYYGWPGMQAMPSNGMGTAGLVLGIISAAVFCLWPVAIILGVLALIFGSIGRGKARRGEATNPGQALAGVICGAAGVVLGLGMVALVIATS</sequence>
<keyword evidence="2" id="KW-1133">Transmembrane helix</keyword>
<organism evidence="3">
    <name type="scientific">Streptomyces sp. R28</name>
    <dbReference type="NCBI Taxonomy" id="3238628"/>
    <lineage>
        <taxon>Bacteria</taxon>
        <taxon>Bacillati</taxon>
        <taxon>Actinomycetota</taxon>
        <taxon>Actinomycetes</taxon>
        <taxon>Kitasatosporales</taxon>
        <taxon>Streptomycetaceae</taxon>
        <taxon>Streptomyces</taxon>
    </lineage>
</organism>
<name>A0AB39Q5J2_9ACTN</name>
<dbReference type="EMBL" id="CP163439">
    <property type="protein sequence ID" value="XDQ37959.1"/>
    <property type="molecule type" value="Genomic_DNA"/>
</dbReference>
<evidence type="ECO:0000256" key="2">
    <source>
        <dbReference type="SAM" id="Phobius"/>
    </source>
</evidence>
<proteinExistence type="predicted"/>
<feature type="compositionally biased region" description="Low complexity" evidence="1">
    <location>
        <begin position="75"/>
        <end position="85"/>
    </location>
</feature>
<feature type="transmembrane region" description="Helical" evidence="2">
    <location>
        <begin position="290"/>
        <end position="312"/>
    </location>
</feature>
<evidence type="ECO:0000256" key="1">
    <source>
        <dbReference type="SAM" id="MobiDB-lite"/>
    </source>
</evidence>
<feature type="compositionally biased region" description="Gly residues" evidence="1">
    <location>
        <begin position="15"/>
        <end position="29"/>
    </location>
</feature>
<keyword evidence="2" id="KW-0812">Transmembrane</keyword>
<gene>
    <name evidence="3" type="ORF">AB5J49_33965</name>
</gene>
<dbReference type="RefSeq" id="WP_369172673.1">
    <property type="nucleotide sequence ID" value="NZ_CP163439.1"/>
</dbReference>
<feature type="region of interest" description="Disordered" evidence="1">
    <location>
        <begin position="136"/>
        <end position="202"/>
    </location>
</feature>
<evidence type="ECO:0008006" key="4">
    <source>
        <dbReference type="Google" id="ProtNLM"/>
    </source>
</evidence>
<feature type="transmembrane region" description="Helical" evidence="2">
    <location>
        <begin position="244"/>
        <end position="270"/>
    </location>
</feature>
<evidence type="ECO:0000313" key="3">
    <source>
        <dbReference type="EMBL" id="XDQ37959.1"/>
    </source>
</evidence>
<accession>A0AB39Q5J2</accession>
<dbReference type="AlphaFoldDB" id="A0AB39Q5J2"/>